<dbReference type="Proteomes" id="UP000033551">
    <property type="component" value="Unassembled WGS sequence"/>
</dbReference>
<feature type="domain" description="DUF3592" evidence="2">
    <location>
        <begin position="40"/>
        <end position="111"/>
    </location>
</feature>
<comment type="caution">
    <text evidence="3">The sequence shown here is derived from an EMBL/GenBank/DDBJ whole genome shotgun (WGS) entry which is preliminary data.</text>
</comment>
<keyword evidence="4" id="KW-1185">Reference proteome</keyword>
<dbReference type="Pfam" id="PF12158">
    <property type="entry name" value="DUF3592"/>
    <property type="match status" value="1"/>
</dbReference>
<organism evidence="3 4">
    <name type="scientific">Streptomyces katrae</name>
    <dbReference type="NCBI Taxonomy" id="68223"/>
    <lineage>
        <taxon>Bacteria</taxon>
        <taxon>Bacillati</taxon>
        <taxon>Actinomycetota</taxon>
        <taxon>Actinomycetes</taxon>
        <taxon>Kitasatosporales</taxon>
        <taxon>Streptomycetaceae</taxon>
        <taxon>Streptomyces</taxon>
    </lineage>
</organism>
<keyword evidence="1" id="KW-0812">Transmembrane</keyword>
<dbReference type="RefSeq" id="WP_045949953.1">
    <property type="nucleotide sequence ID" value="NZ_JZWV01000741.1"/>
</dbReference>
<dbReference type="AlphaFoldDB" id="A0A0F4J1Y8"/>
<dbReference type="OrthoDB" id="4210245at2"/>
<keyword evidence="1" id="KW-1133">Transmembrane helix</keyword>
<evidence type="ECO:0000313" key="4">
    <source>
        <dbReference type="Proteomes" id="UP000033551"/>
    </source>
</evidence>
<evidence type="ECO:0000259" key="2">
    <source>
        <dbReference type="Pfam" id="PF12158"/>
    </source>
</evidence>
<feature type="transmembrane region" description="Helical" evidence="1">
    <location>
        <begin position="6"/>
        <end position="26"/>
    </location>
</feature>
<dbReference type="PATRIC" id="fig|68223.7.peg.1219"/>
<gene>
    <name evidence="3" type="ORF">VR44_25600</name>
</gene>
<reference evidence="3 4" key="1">
    <citation type="submission" date="2015-02" db="EMBL/GenBank/DDBJ databases">
        <authorList>
            <person name="Ju K.-S."/>
            <person name="Doroghazi J.R."/>
            <person name="Metcalf W."/>
        </authorList>
    </citation>
    <scope>NUCLEOTIDE SEQUENCE [LARGE SCALE GENOMIC DNA]</scope>
    <source>
        <strain evidence="3 4">NRRL ISP-5550</strain>
    </source>
</reference>
<dbReference type="InterPro" id="IPR021994">
    <property type="entry name" value="DUF3592"/>
</dbReference>
<proteinExistence type="predicted"/>
<sequence>MEREQLFLLIPLVMGVVFLGFGVYGLRRAGEIRRTGVTAAGRVVRHRIRQDDDGVTYHHPVVGWTTRDGRECEYPSTLGRGGTATRGLAIGSPVTVRYDEKDPSRFAIQGWDSTTVETVFTVVGAALTAGALTILLLTAS</sequence>
<feature type="transmembrane region" description="Helical" evidence="1">
    <location>
        <begin position="119"/>
        <end position="139"/>
    </location>
</feature>
<dbReference type="EMBL" id="JZWV01000741">
    <property type="protein sequence ID" value="KJY28312.1"/>
    <property type="molecule type" value="Genomic_DNA"/>
</dbReference>
<protein>
    <recommendedName>
        <fullName evidence="2">DUF3592 domain-containing protein</fullName>
    </recommendedName>
</protein>
<evidence type="ECO:0000256" key="1">
    <source>
        <dbReference type="SAM" id="Phobius"/>
    </source>
</evidence>
<name>A0A0F4J1Y8_9ACTN</name>
<evidence type="ECO:0000313" key="3">
    <source>
        <dbReference type="EMBL" id="KJY28312.1"/>
    </source>
</evidence>
<keyword evidence="1" id="KW-0472">Membrane</keyword>
<accession>A0A0F4J1Y8</accession>